<proteinExistence type="predicted"/>
<dbReference type="AlphaFoldDB" id="A0A2J6SN98"/>
<dbReference type="GeneID" id="36581356"/>
<name>A0A2J6SN98_9HELO</name>
<dbReference type="EMBL" id="KZ613912">
    <property type="protein sequence ID" value="PMD52190.1"/>
    <property type="molecule type" value="Genomic_DNA"/>
</dbReference>
<evidence type="ECO:0000313" key="2">
    <source>
        <dbReference type="EMBL" id="PMD52190.1"/>
    </source>
</evidence>
<evidence type="ECO:0000313" key="3">
    <source>
        <dbReference type="Proteomes" id="UP000235371"/>
    </source>
</evidence>
<accession>A0A2J6SN98</accession>
<feature type="transmembrane region" description="Helical" evidence="1">
    <location>
        <begin position="77"/>
        <end position="100"/>
    </location>
</feature>
<keyword evidence="1" id="KW-0472">Membrane</keyword>
<evidence type="ECO:0008006" key="4">
    <source>
        <dbReference type="Google" id="ProtNLM"/>
    </source>
</evidence>
<reference evidence="2 3" key="1">
    <citation type="submission" date="2016-04" db="EMBL/GenBank/DDBJ databases">
        <title>A degradative enzymes factory behind the ericoid mycorrhizal symbiosis.</title>
        <authorList>
            <consortium name="DOE Joint Genome Institute"/>
            <person name="Martino E."/>
            <person name="Morin E."/>
            <person name="Grelet G."/>
            <person name="Kuo A."/>
            <person name="Kohler A."/>
            <person name="Daghino S."/>
            <person name="Barry K."/>
            <person name="Choi C."/>
            <person name="Cichocki N."/>
            <person name="Clum A."/>
            <person name="Copeland A."/>
            <person name="Hainaut M."/>
            <person name="Haridas S."/>
            <person name="Labutti K."/>
            <person name="Lindquist E."/>
            <person name="Lipzen A."/>
            <person name="Khouja H.-R."/>
            <person name="Murat C."/>
            <person name="Ohm R."/>
            <person name="Olson A."/>
            <person name="Spatafora J."/>
            <person name="Veneault-Fourrey C."/>
            <person name="Henrissat B."/>
            <person name="Grigoriev I."/>
            <person name="Martin F."/>
            <person name="Perotto S."/>
        </authorList>
    </citation>
    <scope>NUCLEOTIDE SEQUENCE [LARGE SCALE GENOMIC DNA]</scope>
    <source>
        <strain evidence="2 3">E</strain>
    </source>
</reference>
<dbReference type="RefSeq" id="XP_024729094.1">
    <property type="nucleotide sequence ID" value="XM_024873276.1"/>
</dbReference>
<dbReference type="STRING" id="1095630.A0A2J6SN98"/>
<dbReference type="OrthoDB" id="5427091at2759"/>
<organism evidence="2 3">
    <name type="scientific">Hyaloscypha bicolor E</name>
    <dbReference type="NCBI Taxonomy" id="1095630"/>
    <lineage>
        <taxon>Eukaryota</taxon>
        <taxon>Fungi</taxon>
        <taxon>Dikarya</taxon>
        <taxon>Ascomycota</taxon>
        <taxon>Pezizomycotina</taxon>
        <taxon>Leotiomycetes</taxon>
        <taxon>Helotiales</taxon>
        <taxon>Hyaloscyphaceae</taxon>
        <taxon>Hyaloscypha</taxon>
        <taxon>Hyaloscypha bicolor</taxon>
    </lineage>
</organism>
<keyword evidence="3" id="KW-1185">Reference proteome</keyword>
<evidence type="ECO:0000256" key="1">
    <source>
        <dbReference type="SAM" id="Phobius"/>
    </source>
</evidence>
<dbReference type="InParanoid" id="A0A2J6SN98"/>
<feature type="non-terminal residue" evidence="2">
    <location>
        <position position="1"/>
    </location>
</feature>
<sequence length="121" mass="13843">NETFDDLLPICWHINDCWPCLREKSAPCSWCPSSMTCIPNLSTLQILAPITNADICPLWSERWEVRTRGLGCHVSTITLLTCVVSVVSTFLVMGLVALAFRVGKWVGEKWKGEEGWWKFWR</sequence>
<gene>
    <name evidence="2" type="ORF">K444DRAFT_495942</name>
</gene>
<feature type="non-terminal residue" evidence="2">
    <location>
        <position position="121"/>
    </location>
</feature>
<protein>
    <recommendedName>
        <fullName evidence="4">PSI domain-containing protein</fullName>
    </recommendedName>
</protein>
<dbReference type="Proteomes" id="UP000235371">
    <property type="component" value="Unassembled WGS sequence"/>
</dbReference>
<keyword evidence="1" id="KW-1133">Transmembrane helix</keyword>
<keyword evidence="1" id="KW-0812">Transmembrane</keyword>